<dbReference type="GO" id="GO:0004134">
    <property type="term" value="F:4-alpha-glucanotransferase activity"/>
    <property type="evidence" value="ECO:0007669"/>
    <property type="project" value="InterPro"/>
</dbReference>
<proteinExistence type="predicted"/>
<protein>
    <submittedName>
        <fullName evidence="3">Putative glycogen debranching enzyme</fullName>
    </submittedName>
</protein>
<dbReference type="Proteomes" id="UP000295375">
    <property type="component" value="Unassembled WGS sequence"/>
</dbReference>
<reference evidence="3 4" key="1">
    <citation type="submission" date="2019-03" db="EMBL/GenBank/DDBJ databases">
        <title>Genomic Encyclopedia of Type Strains, Phase IV (KMG-IV): sequencing the most valuable type-strain genomes for metagenomic binning, comparative biology and taxonomic classification.</title>
        <authorList>
            <person name="Goeker M."/>
        </authorList>
    </citation>
    <scope>NUCLEOTIDE SEQUENCE [LARGE SCALE GENOMIC DNA]</scope>
    <source>
        <strain evidence="3 4">DSM 103792</strain>
    </source>
</reference>
<dbReference type="AlphaFoldDB" id="A0A4V3D6X5"/>
<evidence type="ECO:0000313" key="4">
    <source>
        <dbReference type="Proteomes" id="UP000295375"/>
    </source>
</evidence>
<keyword evidence="1" id="KW-0732">Signal</keyword>
<evidence type="ECO:0000259" key="2">
    <source>
        <dbReference type="Pfam" id="PF06202"/>
    </source>
</evidence>
<dbReference type="SUPFAM" id="SSF48208">
    <property type="entry name" value="Six-hairpin glycosidases"/>
    <property type="match status" value="1"/>
</dbReference>
<dbReference type="EMBL" id="SNYM01000019">
    <property type="protein sequence ID" value="TDQ45577.1"/>
    <property type="molecule type" value="Genomic_DNA"/>
</dbReference>
<gene>
    <name evidence="3" type="ORF">EV696_11945</name>
</gene>
<dbReference type="Gene3D" id="1.50.10.10">
    <property type="match status" value="1"/>
</dbReference>
<dbReference type="InterPro" id="IPR010401">
    <property type="entry name" value="AGL/Gdb1"/>
</dbReference>
<dbReference type="PANTHER" id="PTHR10569">
    <property type="entry name" value="GLYCOGEN DEBRANCHING ENZYME"/>
    <property type="match status" value="1"/>
</dbReference>
<dbReference type="GO" id="GO:0004135">
    <property type="term" value="F:amylo-alpha-1,6-glucosidase activity"/>
    <property type="evidence" value="ECO:0007669"/>
    <property type="project" value="InterPro"/>
</dbReference>
<name>A0A4V3D6X5_9GAMM</name>
<evidence type="ECO:0000256" key="1">
    <source>
        <dbReference type="SAM" id="SignalP"/>
    </source>
</evidence>
<organism evidence="3 4">
    <name type="scientific">Permianibacter aggregans</name>
    <dbReference type="NCBI Taxonomy" id="1510150"/>
    <lineage>
        <taxon>Bacteria</taxon>
        <taxon>Pseudomonadati</taxon>
        <taxon>Pseudomonadota</taxon>
        <taxon>Gammaproteobacteria</taxon>
        <taxon>Pseudomonadales</taxon>
        <taxon>Pseudomonadaceae</taxon>
        <taxon>Permianibacter</taxon>
    </lineage>
</organism>
<feature type="chain" id="PRO_5020862127" evidence="1">
    <location>
        <begin position="19"/>
        <end position="795"/>
    </location>
</feature>
<dbReference type="Pfam" id="PF06202">
    <property type="entry name" value="GDE_C"/>
    <property type="match status" value="1"/>
</dbReference>
<dbReference type="InterPro" id="IPR008928">
    <property type="entry name" value="6-hairpin_glycosidase_sf"/>
</dbReference>
<accession>A0A4V3D6X5</accession>
<feature type="signal peptide" evidence="1">
    <location>
        <begin position="1"/>
        <end position="18"/>
    </location>
</feature>
<dbReference type="PANTHER" id="PTHR10569:SF2">
    <property type="entry name" value="GLYCOGEN DEBRANCHING ENZYME"/>
    <property type="match status" value="1"/>
</dbReference>
<feature type="domain" description="Glycogen debranching enzyme C-terminal" evidence="2">
    <location>
        <begin position="281"/>
        <end position="641"/>
    </location>
</feature>
<dbReference type="InterPro" id="IPR012341">
    <property type="entry name" value="6hp_glycosidase-like_sf"/>
</dbReference>
<dbReference type="RefSeq" id="WP_157591208.1">
    <property type="nucleotide sequence ID" value="NZ_CP037953.1"/>
</dbReference>
<evidence type="ECO:0000313" key="3">
    <source>
        <dbReference type="EMBL" id="TDQ45577.1"/>
    </source>
</evidence>
<comment type="caution">
    <text evidence="3">The sequence shown here is derived from an EMBL/GenBank/DDBJ whole genome shotgun (WGS) entry which is preliminary data.</text>
</comment>
<dbReference type="InterPro" id="IPR032790">
    <property type="entry name" value="GDE_C"/>
</dbReference>
<sequence>MLCWLSVAIATISTAVIAKGPQAAPLNAPPDAAEIFFQQIAIEVEGGAVEQFLVGDNLTGYYEGFTGRYRQGDGYRIRQTTLFDGFACWRNGQLLQREHAEKEIIFPFGHQAQHKGVRESLLMHAGRQALSLRIESDEPALLSLQPLWRMDKPFRITQRDGLILVQPESANDDSLFIAIASDQAVQLEQSPAGHHASLGIKSEHLVTRLTSKKDAKRLTLHVAFADNADQAMVTAKALLHGESWNQEIARVHQRLTRSLLWTSDMTFNRALVWAEASAWSFVVEEFGTGIWAGLPWFRDNWGRDTFIALPGTLLTTGHFDKAKVVLDNFAQLQLRKDFQDPNYGRIPNRVAANQPTIYNTVDGTPWMIREALEYIRYSGDRDYAKQILPLVQEYIRGVNQHALDQHGLLTHDDADTWMDARIANQEPWSARGNRAVEIQALWFTTLQAAAELAELQDLHDLANSYRDQARKTQVGFVEKFWNGKTMADRLRADGSRDDKLRPNQLMLISIPFKPFVTESIEARVLKNAVSGLLYPYGIASLDPEHPYFHPRHENAAFHHKDAAYHNGTVWGWNAGFTISALTKFGYQDLAWRLSRNLSEQILNHGTRGSMSELLDALTDEQGRIHPSGTYAQAWSVSEFVRNAYQDYLGFRPNLLQQTLHFVPAIPAGWSFVHAQLPFGKQQALAVHVDQQEGVQRWRFQPLDGEMKIQMDVLDNHAQRIRLQFVLSDAPRLLQWNGATATLDGKPLAGELVMASQRPVIGQLDFLPVTRYQAGKHPATQGQDVLKKIILDGKFQ</sequence>
<keyword evidence="4" id="KW-1185">Reference proteome</keyword>
<dbReference type="GO" id="GO:0005980">
    <property type="term" value="P:glycogen catabolic process"/>
    <property type="evidence" value="ECO:0007669"/>
    <property type="project" value="InterPro"/>
</dbReference>